<evidence type="ECO:0008006" key="3">
    <source>
        <dbReference type="Google" id="ProtNLM"/>
    </source>
</evidence>
<evidence type="ECO:0000313" key="2">
    <source>
        <dbReference type="Proteomes" id="UP001497382"/>
    </source>
</evidence>
<name>A0AAV2A855_9ARAC</name>
<dbReference type="AlphaFoldDB" id="A0AAV2A855"/>
<sequence>MLPLALWFVTIQSSHFQTSGGTTILNLHTFRLHPFPPQTIRTLSGIAHSCHQQFAHFHSLPIPDTNNPHTFMHCPFPPTIRTPTGISHSGRQQSALFQALP</sequence>
<organism evidence="1 2">
    <name type="scientific">Larinioides sclopetarius</name>
    <dbReference type="NCBI Taxonomy" id="280406"/>
    <lineage>
        <taxon>Eukaryota</taxon>
        <taxon>Metazoa</taxon>
        <taxon>Ecdysozoa</taxon>
        <taxon>Arthropoda</taxon>
        <taxon>Chelicerata</taxon>
        <taxon>Arachnida</taxon>
        <taxon>Araneae</taxon>
        <taxon>Araneomorphae</taxon>
        <taxon>Entelegynae</taxon>
        <taxon>Araneoidea</taxon>
        <taxon>Araneidae</taxon>
        <taxon>Larinioides</taxon>
    </lineage>
</organism>
<reference evidence="1 2" key="1">
    <citation type="submission" date="2024-04" db="EMBL/GenBank/DDBJ databases">
        <authorList>
            <person name="Rising A."/>
            <person name="Reimegard J."/>
            <person name="Sonavane S."/>
            <person name="Akerstrom W."/>
            <person name="Nylinder S."/>
            <person name="Hedman E."/>
            <person name="Kallberg Y."/>
        </authorList>
    </citation>
    <scope>NUCLEOTIDE SEQUENCE [LARGE SCALE GENOMIC DNA]</scope>
</reference>
<gene>
    <name evidence="1" type="ORF">LARSCL_LOCUS10153</name>
</gene>
<dbReference type="EMBL" id="CAXIEN010000118">
    <property type="protein sequence ID" value="CAL1279109.1"/>
    <property type="molecule type" value="Genomic_DNA"/>
</dbReference>
<evidence type="ECO:0000313" key="1">
    <source>
        <dbReference type="EMBL" id="CAL1279109.1"/>
    </source>
</evidence>
<protein>
    <recommendedName>
        <fullName evidence="3">Secreted protein</fullName>
    </recommendedName>
</protein>
<dbReference type="Proteomes" id="UP001497382">
    <property type="component" value="Unassembled WGS sequence"/>
</dbReference>
<comment type="caution">
    <text evidence="1">The sequence shown here is derived from an EMBL/GenBank/DDBJ whole genome shotgun (WGS) entry which is preliminary data.</text>
</comment>
<feature type="non-terminal residue" evidence="1">
    <location>
        <position position="101"/>
    </location>
</feature>
<accession>A0AAV2A855</accession>
<keyword evidence="2" id="KW-1185">Reference proteome</keyword>
<proteinExistence type="predicted"/>